<evidence type="ECO:0000256" key="5">
    <source>
        <dbReference type="ARBA" id="ARBA00023242"/>
    </source>
</evidence>
<keyword evidence="6" id="KW-0472">Membrane</keyword>
<gene>
    <name evidence="8" type="ORF">L198_07354</name>
</gene>
<evidence type="ECO:0000256" key="2">
    <source>
        <dbReference type="ARBA" id="ARBA00022553"/>
    </source>
</evidence>
<comment type="caution">
    <text evidence="8">The sequence shown here is derived from an EMBL/GenBank/DDBJ whole genome shotgun (WGS) entry which is preliminary data.</text>
</comment>
<dbReference type="Pfam" id="PF08216">
    <property type="entry name" value="CTNNBL"/>
    <property type="match status" value="1"/>
</dbReference>
<proteinExistence type="predicted"/>
<evidence type="ECO:0000313" key="8">
    <source>
        <dbReference type="EMBL" id="ODN86335.1"/>
    </source>
</evidence>
<dbReference type="OrthoDB" id="1898821at2759"/>
<dbReference type="InterPro" id="IPR011989">
    <property type="entry name" value="ARM-like"/>
</dbReference>
<dbReference type="Gene3D" id="1.25.10.10">
    <property type="entry name" value="Leucine-rich Repeat Variant"/>
    <property type="match status" value="1"/>
</dbReference>
<organism evidence="8 9">
    <name type="scientific">Cryptococcus wingfieldii CBS 7118</name>
    <dbReference type="NCBI Taxonomy" id="1295528"/>
    <lineage>
        <taxon>Eukaryota</taxon>
        <taxon>Fungi</taxon>
        <taxon>Dikarya</taxon>
        <taxon>Basidiomycota</taxon>
        <taxon>Agaricomycotina</taxon>
        <taxon>Tremellomycetes</taxon>
        <taxon>Tremellales</taxon>
        <taxon>Cryptococcaceae</taxon>
        <taxon>Cryptococcus</taxon>
    </lineage>
</organism>
<evidence type="ECO:0000256" key="1">
    <source>
        <dbReference type="ARBA" id="ARBA00004123"/>
    </source>
</evidence>
<dbReference type="Proteomes" id="UP000094819">
    <property type="component" value="Unassembled WGS sequence"/>
</dbReference>
<keyword evidence="4" id="KW-0175">Coiled coil</keyword>
<dbReference type="InterPro" id="IPR039678">
    <property type="entry name" value="CTNNBL1"/>
</dbReference>
<keyword evidence="6" id="KW-0812">Transmembrane</keyword>
<accession>A0A1E3ID08</accession>
<sequence length="162" mass="18696">MKQELFNFEGVELMVMMMKEKRLARSRAIKLLDYALQSPTGAPSCICFIIVTFFSAFMGKYTHKSKNRHLQTSQSHSPERIRLITKFVEEGYAKVERLLGLREAAESRLSPVKQNIDNEKKTLRAEGAGEEEIEEMEVEWYLRKMDAGLASLQNTNYVIAWV</sequence>
<feature type="transmembrane region" description="Helical" evidence="6">
    <location>
        <begin position="41"/>
        <end position="59"/>
    </location>
</feature>
<feature type="domain" description="Beta-catenin-like protein 1 N-terminal" evidence="7">
    <location>
        <begin position="2"/>
        <end position="162"/>
    </location>
</feature>
<reference evidence="8 9" key="1">
    <citation type="submission" date="2016-06" db="EMBL/GenBank/DDBJ databases">
        <title>Evolution of pathogenesis and genome organization in the Tremellales.</title>
        <authorList>
            <person name="Cuomo C."/>
            <person name="Litvintseva A."/>
            <person name="Heitman J."/>
            <person name="Chen Y."/>
            <person name="Sun S."/>
            <person name="Springer D."/>
            <person name="Dromer F."/>
            <person name="Young S."/>
            <person name="Zeng Q."/>
            <person name="Chapman S."/>
            <person name="Gujja S."/>
            <person name="Saif S."/>
            <person name="Birren B."/>
        </authorList>
    </citation>
    <scope>NUCLEOTIDE SEQUENCE [LARGE SCALE GENOMIC DNA]</scope>
    <source>
        <strain evidence="8 9">CBS 7118</strain>
    </source>
</reference>
<keyword evidence="5" id="KW-0539">Nucleus</keyword>
<dbReference type="PANTHER" id="PTHR14978">
    <property type="entry name" value="BETA-CATENIN-LIKE PROTEIN 1 NUCLEAR ASSOCIATED PROTEIN"/>
    <property type="match status" value="1"/>
</dbReference>
<evidence type="ECO:0000256" key="3">
    <source>
        <dbReference type="ARBA" id="ARBA00022737"/>
    </source>
</evidence>
<dbReference type="RefSeq" id="XP_019028712.1">
    <property type="nucleotide sequence ID" value="XM_019179356.1"/>
</dbReference>
<dbReference type="GeneID" id="30196565"/>
<comment type="subcellular location">
    <subcellularLocation>
        <location evidence="1">Nucleus</location>
    </subcellularLocation>
</comment>
<name>A0A1E3ID08_9TREE</name>
<keyword evidence="6" id="KW-1133">Transmembrane helix</keyword>
<keyword evidence="9" id="KW-1185">Reference proteome</keyword>
<evidence type="ECO:0000259" key="7">
    <source>
        <dbReference type="Pfam" id="PF08216"/>
    </source>
</evidence>
<protein>
    <recommendedName>
        <fullName evidence="7">Beta-catenin-like protein 1 N-terminal domain-containing protein</fullName>
    </recommendedName>
</protein>
<evidence type="ECO:0000313" key="9">
    <source>
        <dbReference type="Proteomes" id="UP000094819"/>
    </source>
</evidence>
<dbReference type="GO" id="GO:0005681">
    <property type="term" value="C:spliceosomal complex"/>
    <property type="evidence" value="ECO:0007669"/>
    <property type="project" value="TreeGrafter"/>
</dbReference>
<keyword evidence="2" id="KW-0597">Phosphoprotein</keyword>
<evidence type="ECO:0000256" key="6">
    <source>
        <dbReference type="SAM" id="Phobius"/>
    </source>
</evidence>
<dbReference type="InterPro" id="IPR013180">
    <property type="entry name" value="CTNNBL1_N"/>
</dbReference>
<dbReference type="AlphaFoldDB" id="A0A1E3ID08"/>
<keyword evidence="3" id="KW-0677">Repeat</keyword>
<dbReference type="PANTHER" id="PTHR14978:SF0">
    <property type="entry name" value="BETA-CATENIN-LIKE PROTEIN 1"/>
    <property type="match status" value="1"/>
</dbReference>
<dbReference type="EMBL" id="AWGH01000032">
    <property type="protein sequence ID" value="ODN86335.1"/>
    <property type="molecule type" value="Genomic_DNA"/>
</dbReference>
<evidence type="ECO:0000256" key="4">
    <source>
        <dbReference type="ARBA" id="ARBA00023054"/>
    </source>
</evidence>